<name>A0A562IL16_9GAMM</name>
<dbReference type="Proteomes" id="UP000319627">
    <property type="component" value="Unassembled WGS sequence"/>
</dbReference>
<organism evidence="1 2">
    <name type="scientific">Azomonas agilis</name>
    <dbReference type="NCBI Taxonomy" id="116849"/>
    <lineage>
        <taxon>Bacteria</taxon>
        <taxon>Pseudomonadati</taxon>
        <taxon>Pseudomonadota</taxon>
        <taxon>Gammaproteobacteria</taxon>
        <taxon>Pseudomonadales</taxon>
        <taxon>Pseudomonadaceae</taxon>
        <taxon>Azomonas</taxon>
    </lineage>
</organism>
<protein>
    <recommendedName>
        <fullName evidence="3">Replication initiation factor</fullName>
    </recommendedName>
</protein>
<comment type="caution">
    <text evidence="1">The sequence shown here is derived from an EMBL/GenBank/DDBJ whole genome shotgun (WGS) entry which is preliminary data.</text>
</comment>
<dbReference type="EMBL" id="VLKG01000005">
    <property type="protein sequence ID" value="TWH71294.1"/>
    <property type="molecule type" value="Genomic_DNA"/>
</dbReference>
<proteinExistence type="predicted"/>
<reference evidence="1 2" key="1">
    <citation type="submission" date="2019-07" db="EMBL/GenBank/DDBJ databases">
        <title>Genomic Encyclopedia of Type Strains, Phase I: the one thousand microbial genomes (KMG-I) project.</title>
        <authorList>
            <person name="Kyrpides N."/>
        </authorList>
    </citation>
    <scope>NUCLEOTIDE SEQUENCE [LARGE SCALE GENOMIC DNA]</scope>
    <source>
        <strain evidence="1 2">DSM 375</strain>
    </source>
</reference>
<dbReference type="RefSeq" id="WP_144571298.1">
    <property type="nucleotide sequence ID" value="NZ_VLKG01000005.1"/>
</dbReference>
<keyword evidence="2" id="KW-1185">Reference proteome</keyword>
<gene>
    <name evidence="1" type="ORF">LX59_01577</name>
</gene>
<accession>A0A562IL16</accession>
<evidence type="ECO:0008006" key="3">
    <source>
        <dbReference type="Google" id="ProtNLM"/>
    </source>
</evidence>
<sequence length="427" mass="48790">MKKAVHQQRMHLTEDGDFQPSAKGRLFFDPSKPVFTDLSDVRLLRCAVDTVRQLYRGLLRPEVLALFESTEPVEFAGFEWSPGRVSRDSGYQYRLQNAQLGFILLLKNFNVSADVIGPHLKIEVSPHALDRVDPADLQQQMDAFAAEALQCVEVNQAAVHLALDVQGWKPSADLVAHMHCRARQTREFQGIESLCLDSHVSVYGRGETFTFGSASGLQLCIYNKSKQARATDKGDYWHSVWGARNFDEEDLFFNPAETVWRFEFRFHHSVVQQFADGSKNYETGEIINTRTYADLCPHLDGLWRYACGAFRLLSRPGVFDPFWTLITEDVRVQVESAPLLDNIEYRRYYKTAQGFSGKSCEMFLGQFVSLVARERLSAKKAIRAAKTLPFWTVIEEHYEAKGVSARDLERHISRLLSDRYLKRGFAI</sequence>
<dbReference type="AlphaFoldDB" id="A0A562IL16"/>
<dbReference type="OrthoDB" id="5563041at2"/>
<evidence type="ECO:0000313" key="2">
    <source>
        <dbReference type="Proteomes" id="UP000319627"/>
    </source>
</evidence>
<evidence type="ECO:0000313" key="1">
    <source>
        <dbReference type="EMBL" id="TWH71294.1"/>
    </source>
</evidence>